<dbReference type="EMBL" id="CAUJNA010003798">
    <property type="protein sequence ID" value="CAJ1409978.1"/>
    <property type="molecule type" value="Genomic_DNA"/>
</dbReference>
<proteinExistence type="predicted"/>
<sequence>MELVPAYEAAIPVARQPRSTNVRRSNRFAETLASQTLALSSLGLASAVSWRVSRRKLARRVGDLRQAAVCVAERPMVERLQQMSARELKHELQIRGVDTEASPDKQLLLELGAERGILPHAGGGRRRRLNKVAEAPVVVTLKRVHPPTEVIPSGAFADGERLALPLWSDRVSGPLWFLIDTSLKRSAVREGLQLATEGLLTGLRFANEEVGDLEVQVVPDKSVVLGHASSGVAGLLGVDFLQRFELDLDLQRGICRAWPSGPELPRGFGLPEAVEVELFEEHGLLLMDAQLRGTVCSGNDFPGPPLRALLDLGQTYSACNWRAASQVGVRSGDPCIRRAGEWLDLDGNPMDVFEADLGVELPGRVGGVLQGTRLCSTRLFWLAESLPLLERLGFGSQEPLAVLGLDTVGRVRLALSARHKRLWLPM</sequence>
<protein>
    <submittedName>
        <fullName evidence="1">Uncharacterized protein</fullName>
    </submittedName>
</protein>
<keyword evidence="2" id="KW-1185">Reference proteome</keyword>
<dbReference type="AlphaFoldDB" id="A0AA36JRV0"/>
<organism evidence="1 2">
    <name type="scientific">Effrenium voratum</name>
    <dbReference type="NCBI Taxonomy" id="2562239"/>
    <lineage>
        <taxon>Eukaryota</taxon>
        <taxon>Sar</taxon>
        <taxon>Alveolata</taxon>
        <taxon>Dinophyceae</taxon>
        <taxon>Suessiales</taxon>
        <taxon>Symbiodiniaceae</taxon>
        <taxon>Effrenium</taxon>
    </lineage>
</organism>
<gene>
    <name evidence="1" type="ORF">EVOR1521_LOCUS30936</name>
</gene>
<accession>A0AA36JRV0</accession>
<dbReference type="Proteomes" id="UP001178507">
    <property type="component" value="Unassembled WGS sequence"/>
</dbReference>
<reference evidence="1" key="1">
    <citation type="submission" date="2023-08" db="EMBL/GenBank/DDBJ databases">
        <authorList>
            <person name="Chen Y."/>
            <person name="Shah S."/>
            <person name="Dougan E. K."/>
            <person name="Thang M."/>
            <person name="Chan C."/>
        </authorList>
    </citation>
    <scope>NUCLEOTIDE SEQUENCE</scope>
</reference>
<evidence type="ECO:0000313" key="2">
    <source>
        <dbReference type="Proteomes" id="UP001178507"/>
    </source>
</evidence>
<evidence type="ECO:0000313" key="1">
    <source>
        <dbReference type="EMBL" id="CAJ1409978.1"/>
    </source>
</evidence>
<name>A0AA36JRV0_9DINO</name>
<comment type="caution">
    <text evidence="1">The sequence shown here is derived from an EMBL/GenBank/DDBJ whole genome shotgun (WGS) entry which is preliminary data.</text>
</comment>